<dbReference type="RefSeq" id="WP_084362613.1">
    <property type="nucleotide sequence ID" value="NZ_JAWXXX010000001.1"/>
</dbReference>
<dbReference type="EMBL" id="JAWXXX010000001">
    <property type="protein sequence ID" value="MDX5895170.1"/>
    <property type="molecule type" value="Genomic_DNA"/>
</dbReference>
<name>A0AB35TD76_RUBRA</name>
<evidence type="ECO:0000313" key="1">
    <source>
        <dbReference type="EMBL" id="MDX5895170.1"/>
    </source>
</evidence>
<organism evidence="1 2">
    <name type="scientific">Rubrobacter radiotolerans</name>
    <name type="common">Arthrobacter radiotolerans</name>
    <dbReference type="NCBI Taxonomy" id="42256"/>
    <lineage>
        <taxon>Bacteria</taxon>
        <taxon>Bacillati</taxon>
        <taxon>Actinomycetota</taxon>
        <taxon>Rubrobacteria</taxon>
        <taxon>Rubrobacterales</taxon>
        <taxon>Rubrobacteraceae</taxon>
        <taxon>Rubrobacter</taxon>
    </lineage>
</organism>
<dbReference type="Proteomes" id="UP001281130">
    <property type="component" value="Unassembled WGS sequence"/>
</dbReference>
<comment type="caution">
    <text evidence="1">The sequence shown here is derived from an EMBL/GenBank/DDBJ whole genome shotgun (WGS) entry which is preliminary data.</text>
</comment>
<proteinExistence type="predicted"/>
<reference evidence="1" key="1">
    <citation type="submission" date="2023-11" db="EMBL/GenBank/DDBJ databases">
        <title>MicrobeMod: A computational toolkit for identifying prokaryotic methylation and restriction-modification with nanopore sequencing.</title>
        <authorList>
            <person name="Crits-Christoph A."/>
            <person name="Kang S.C."/>
            <person name="Lee H."/>
            <person name="Ostrov N."/>
        </authorList>
    </citation>
    <scope>NUCLEOTIDE SEQUENCE</scope>
    <source>
        <strain evidence="1">ATCC 51242</strain>
    </source>
</reference>
<sequence>MNKPTERQAARAARQLYYHRQHLKWLLDRIESSEQLLLLYPDETRQIEETVILGGYRVRLCDADTTEHIFVEVSRATYICSNSPCRWRSGVRSELSSVV</sequence>
<dbReference type="AlphaFoldDB" id="A0AB35TD76"/>
<protein>
    <submittedName>
        <fullName evidence="1">Uncharacterized protein</fullName>
    </submittedName>
</protein>
<evidence type="ECO:0000313" key="2">
    <source>
        <dbReference type="Proteomes" id="UP001281130"/>
    </source>
</evidence>
<gene>
    <name evidence="1" type="ORF">SIL72_14175</name>
</gene>
<accession>A0AB35TD76</accession>